<organism evidence="1 2">
    <name type="scientific">Hominisplanchenecus murintestinalis</name>
    <dbReference type="NCBI Taxonomy" id="2941517"/>
    <lineage>
        <taxon>Bacteria</taxon>
        <taxon>Bacillati</taxon>
        <taxon>Bacillota</taxon>
        <taxon>Clostridia</taxon>
        <taxon>Lachnospirales</taxon>
        <taxon>Lachnospiraceae</taxon>
        <taxon>Hominisplanchenecus</taxon>
    </lineage>
</organism>
<evidence type="ECO:0000313" key="2">
    <source>
        <dbReference type="Proteomes" id="UP000307720"/>
    </source>
</evidence>
<name>A0AC61R093_9FIRM</name>
<gene>
    <name evidence="1" type="ORF">E5357_09705</name>
</gene>
<keyword evidence="2" id="KW-1185">Reference proteome</keyword>
<protein>
    <submittedName>
        <fullName evidence="1">Uncharacterized protein</fullName>
    </submittedName>
</protein>
<evidence type="ECO:0000313" key="1">
    <source>
        <dbReference type="EMBL" id="TGX98227.1"/>
    </source>
</evidence>
<dbReference type="EMBL" id="SRZB01000020">
    <property type="protein sequence ID" value="TGX98227.1"/>
    <property type="molecule type" value="Genomic_DNA"/>
</dbReference>
<accession>A0AC61R093</accession>
<sequence>MKGKSKNKSGKPKRLLSLLLTATLTLSPLLAAMPERAAEKAEAADVTLKNPRIVADDSMIADQKVTWDCVWFGRYPQAEVIPSGVEYTALDESLRREGDVIVSDSVYSALQNASGWDANNDITLNGAKYRRMKKGDATCTSTSSGYYKWSSSADYHYFKYEPIKWRVLRTDGNQALLLSDVALDDQKYHTEYESVTWETSTARSWLNGYGAGSNKQSVDYRGKNFIGSAFTASEQAAIVNSSLENADSINWGTSGGNNTTDKVFLLSESDVCNTDTAESYGFVKDRSTHDEARRCKGSTYAKAMGMWSSTSTDYAGNGYWWLRSPGYYSYYAMFVSRDGWVSYNGCDVYNSNDGIRPALNLNLSSPNLCTYAGTVCSDGTDTEVGGGTVPPGGETPEPGIPGGITLSNPRIVKNPDMDRCQTVTWDCVYFGSYPQAEVISSNVKYDALNNVWRRDGDVIISDSIYSALQNAFGWDASNDITLNGAKYRRVRKEDAVYADNSDNYYQWGGGAGYHYFKYEPIKWRVLHTDGNQALLLSDIALDNRAYHTRYENVTWETSTIRSWLNGYGAGSNKQSEDYSRKSFIGSAFSAEEREAIASSLLENAGNMQYGTDGGSNTTDKVFLLSESDMCSTDRAESYGFMKGRNISDETRRFKSSTWAKAMGVWGYAGTDYAGNSSCWLRSPGRGELNAAYVSYYGAVNADGSNVSHYNNGVCPALNLNLSSNLYTWAGTVTLGGNDLEIIRNTGVVVNNFYGAETYGKTKEAKIQDAAVEFNEALENYLECFRAEAIKELGGEDKIVDLKKLGKELREADEKTFDRYITMNDDEIPDKAMDSVYYALADFLSNSVEKTVDLKMDIDFSKSSILNAIEIANYVRNGISSESFTKKYGEYEVSFDTSNMWTSFTGKVTVTGKKHTYQGIITSTVKKTQELVCQYLEALSDIVKDANKYALFSILGELRDVSCIAEMTEEAIKEILSDKIDILQKSGYGNVLAVFLNVQDGYQAIKSIIHATKSISLITVLKKSESLYDTIENIDFSKEGVKKKTIKKALQTLEEARKKLATALYNKIYDVDEEKEGFVDKVYKFLGIKCPVDVEVYNASDSLIGYVDSTDAHEEYVYYSEGIYIEVKGDMKYIYVPEDKDVWLKLIATDDGEMNYTVEEVRDGEKTGRLNYYHVPLKNGGEYIQTIPKSTPLSSDESLFPLTGGGTSIYADEYLSAEDMAASVMVEVETTEGGIVLGKGKYPKGEGTELVSLAQDDSWSFSGWYVGDRLVSSDKTYRFTVLENVKIKAVFEKRLVREKGYKITMSKEYGDSYVGVYQGVDGKNNIFIKAQQENMASYLDTVTIKGYTVGRENVYTDTVSTVTDGELGFWINEIKLSELRTAELYDKRNVLVASISALDREHNDTPTETLPTEQDGASHPPAPAPAEPSVKKGQTVKIGRLKYKVSKVRADGTGEVTLTGTAGKKDAKKLTSLKTGNTVKINKKDFKVTAIAKNAFKNCKKLKSAVIGKYVSSIGAKAFNGCRALKKITVKSAKLKKVGKNAFKGIYAKASVKAPKAKRKAYRKLLRAGGAGSKVRIK</sequence>
<comment type="caution">
    <text evidence="1">The sequence shown here is derived from an EMBL/GenBank/DDBJ whole genome shotgun (WGS) entry which is preliminary data.</text>
</comment>
<proteinExistence type="predicted"/>
<reference evidence="1" key="1">
    <citation type="submission" date="2019-04" db="EMBL/GenBank/DDBJ databases">
        <title>Microbes associate with the intestines of laboratory mice.</title>
        <authorList>
            <person name="Navarre W."/>
            <person name="Wong E."/>
            <person name="Huang K."/>
            <person name="Tropini C."/>
            <person name="Ng K."/>
            <person name="Yu B."/>
        </authorList>
    </citation>
    <scope>NUCLEOTIDE SEQUENCE</scope>
    <source>
        <strain evidence="1">NM72_1-8</strain>
    </source>
</reference>
<dbReference type="Proteomes" id="UP000307720">
    <property type="component" value="Unassembled WGS sequence"/>
</dbReference>